<sequence>MKLIKVCLFSLGTFFSFYSYSQELYKSVNVKAAIEKGTRSENGKPGSNYWQNKADYKMKINFDPQTKVLSGEETITYYNNSPDSLNNVAIRLYSDLYKKGVERNVTIDPKDENDGVTIEAVRIGNEEINEFNNTRKIVRSGTNMYLTPAKAIQAKSVQTIYIKWHYTVNTGSQMRTGAVDETSYFIAYSFPRVSVYDDVNGWDYWSYKGTQEFYNDFGDFDVEITASKNYVVWATGELQNATDNLSATVLKRLKSAAITNKNVHVIDSTDYKKNNVFAANPTGSWKFKAKYVPDFAFALSDHYLWDASSVLADSVTKRRVMVHTAYNKKHHDYFEVQDIANKSVELMSHHYPAIPFPYPQITIVDGTDQMEYPMMVNDNPTQTRKDAVQLVSHEVFHTYFPFYMGINETAYAWMDEGWATIGESILSPMMGEAEDDGIYSKTRYENISGTDADMPLITNTKYYDERAYITNSYGKGALCYHTLQNMLGDKLFFKALHQYMDNWNGKHPIPYDFFNSFNAATGKDLNWFWKAWFFGWDYPDLAIKNVSTANAESSVIIENKGGLPVPIYLTIVLSDGKKIEKHYTAEVWAKGNKEFVISDKYASGIASVEVGNIYTPDKFKENNVWKAVK</sequence>
<dbReference type="Gene3D" id="1.10.390.10">
    <property type="entry name" value="Neutral Protease Domain 2"/>
    <property type="match status" value="1"/>
</dbReference>
<dbReference type="CDD" id="cd09604">
    <property type="entry name" value="M1_APN_like"/>
    <property type="match status" value="1"/>
</dbReference>
<dbReference type="HOGENOM" id="CLU_015077_0_0_10"/>
<dbReference type="EMBL" id="CP003349">
    <property type="protein sequence ID" value="AFD07562.1"/>
    <property type="molecule type" value="Genomic_DNA"/>
</dbReference>
<dbReference type="InterPro" id="IPR027268">
    <property type="entry name" value="Peptidase_M4/M1_CTD_sf"/>
</dbReference>
<dbReference type="Proteomes" id="UP000007590">
    <property type="component" value="Chromosome"/>
</dbReference>
<dbReference type="AlphaFoldDB" id="H8KUS8"/>
<dbReference type="GO" id="GO:0008237">
    <property type="term" value="F:metallopeptidase activity"/>
    <property type="evidence" value="ECO:0007669"/>
    <property type="project" value="InterPro"/>
</dbReference>
<organism evidence="2 3">
    <name type="scientific">Solitalea canadensis (strain ATCC 29591 / DSM 3403 / JCM 21819 / LMG 8368 / NBRC 15130 / NCIMB 12057 / USAM 9D)</name>
    <name type="common">Flexibacter canadensis</name>
    <dbReference type="NCBI Taxonomy" id="929556"/>
    <lineage>
        <taxon>Bacteria</taxon>
        <taxon>Pseudomonadati</taxon>
        <taxon>Bacteroidota</taxon>
        <taxon>Sphingobacteriia</taxon>
        <taxon>Sphingobacteriales</taxon>
        <taxon>Sphingobacteriaceae</taxon>
        <taxon>Solitalea</taxon>
    </lineage>
</organism>
<evidence type="ECO:0000313" key="2">
    <source>
        <dbReference type="EMBL" id="AFD07562.1"/>
    </source>
</evidence>
<dbReference type="eggNOG" id="COG0308">
    <property type="taxonomic scope" value="Bacteria"/>
</dbReference>
<dbReference type="KEGG" id="scn:Solca_2528"/>
<evidence type="ECO:0000259" key="1">
    <source>
        <dbReference type="Pfam" id="PF01433"/>
    </source>
</evidence>
<dbReference type="OrthoDB" id="9814383at2"/>
<feature type="domain" description="Peptidase M1 membrane alanine aminopeptidase" evidence="1">
    <location>
        <begin position="378"/>
        <end position="532"/>
    </location>
</feature>
<protein>
    <recommendedName>
        <fullName evidence="1">Peptidase M1 membrane alanine aminopeptidase domain-containing protein</fullName>
    </recommendedName>
</protein>
<dbReference type="RefSeq" id="WP_014680789.1">
    <property type="nucleotide sequence ID" value="NC_017770.1"/>
</dbReference>
<dbReference type="STRING" id="929556.Solca_2528"/>
<evidence type="ECO:0000313" key="3">
    <source>
        <dbReference type="Proteomes" id="UP000007590"/>
    </source>
</evidence>
<dbReference type="GO" id="GO:0008270">
    <property type="term" value="F:zinc ion binding"/>
    <property type="evidence" value="ECO:0007669"/>
    <property type="project" value="InterPro"/>
</dbReference>
<reference evidence="2" key="1">
    <citation type="submission" date="2012-02" db="EMBL/GenBank/DDBJ databases">
        <title>The complete genome of Solitalea canadensis DSM 3403.</title>
        <authorList>
            <consortium name="US DOE Joint Genome Institute (JGI-PGF)"/>
            <person name="Lucas S."/>
            <person name="Copeland A."/>
            <person name="Lapidus A."/>
            <person name="Glavina del Rio T."/>
            <person name="Dalin E."/>
            <person name="Tice H."/>
            <person name="Bruce D."/>
            <person name="Goodwin L."/>
            <person name="Pitluck S."/>
            <person name="Peters L."/>
            <person name="Ovchinnikova G."/>
            <person name="Lu M."/>
            <person name="Kyrpides N."/>
            <person name="Mavromatis K."/>
            <person name="Ivanova N."/>
            <person name="Brettin T."/>
            <person name="Detter J.C."/>
            <person name="Han C."/>
            <person name="Larimer F."/>
            <person name="Land M."/>
            <person name="Hauser L."/>
            <person name="Markowitz V."/>
            <person name="Cheng J.-F."/>
            <person name="Hugenholtz P."/>
            <person name="Woyke T."/>
            <person name="Wu D."/>
            <person name="Spring S."/>
            <person name="Schroeder M."/>
            <person name="Kopitz M."/>
            <person name="Brambilla E."/>
            <person name="Klenk H.-P."/>
            <person name="Eisen J.A."/>
        </authorList>
    </citation>
    <scope>NUCLEOTIDE SEQUENCE</scope>
    <source>
        <strain evidence="2">DSM 3403</strain>
    </source>
</reference>
<name>H8KUS8_SOLCM</name>
<accession>H8KUS8</accession>
<keyword evidence="3" id="KW-1185">Reference proteome</keyword>
<dbReference type="SUPFAM" id="SSF55486">
    <property type="entry name" value="Metalloproteases ('zincins'), catalytic domain"/>
    <property type="match status" value="1"/>
</dbReference>
<dbReference type="Pfam" id="PF01433">
    <property type="entry name" value="Peptidase_M1"/>
    <property type="match status" value="1"/>
</dbReference>
<dbReference type="InterPro" id="IPR014782">
    <property type="entry name" value="Peptidase_M1_dom"/>
</dbReference>
<gene>
    <name evidence="2" type="ordered locus">Solca_2528</name>
</gene>
<proteinExistence type="predicted"/>